<dbReference type="EMBL" id="JABDTM020023638">
    <property type="protein sequence ID" value="KAH0815046.1"/>
    <property type="molecule type" value="Genomic_DNA"/>
</dbReference>
<dbReference type="AlphaFoldDB" id="A0A8J6LIJ3"/>
<reference evidence="2" key="2">
    <citation type="submission" date="2021-08" db="EMBL/GenBank/DDBJ databases">
        <authorList>
            <person name="Eriksson T."/>
        </authorList>
    </citation>
    <scope>NUCLEOTIDE SEQUENCE</scope>
    <source>
        <strain evidence="2">Stoneville</strain>
        <tissue evidence="2">Whole head</tissue>
    </source>
</reference>
<name>A0A8J6LIJ3_TENMO</name>
<comment type="caution">
    <text evidence="2">The sequence shown here is derived from an EMBL/GenBank/DDBJ whole genome shotgun (WGS) entry which is preliminary data.</text>
</comment>
<evidence type="ECO:0000313" key="2">
    <source>
        <dbReference type="EMBL" id="KAH0815046.1"/>
    </source>
</evidence>
<reference evidence="2" key="1">
    <citation type="journal article" date="2020" name="J Insects Food Feed">
        <title>The yellow mealworm (Tenebrio molitor) genome: a resource for the emerging insects as food and feed industry.</title>
        <authorList>
            <person name="Eriksson T."/>
            <person name="Andere A."/>
            <person name="Kelstrup H."/>
            <person name="Emery V."/>
            <person name="Picard C."/>
        </authorList>
    </citation>
    <scope>NUCLEOTIDE SEQUENCE</scope>
    <source>
        <strain evidence="2">Stoneville</strain>
        <tissue evidence="2">Whole head</tissue>
    </source>
</reference>
<feature type="region of interest" description="Disordered" evidence="1">
    <location>
        <begin position="203"/>
        <end position="242"/>
    </location>
</feature>
<sequence length="456" mass="49971">MWFRFASVSCAHTSPHKGGDPFHKASTGAHLTASRVLQPGASGAREEETKQTGQESEGVRTEGDEGVLMVRLDFRDHFLLGLFISGDNDSREPGGGSGKISNARGDVTTSGLQQDRDVPSESNFLLVCLLRARQMSDTGADGSREMYAADNVAAALLVHPRHVTGQPPRRDATPSGTHFVYEKHTEHVRRYCASWQVESAATTRDTIGGNPNCGGHLAMQPASGGRDSRQQHPQRRPRIVVDEGAEKNLIIQPPEMMFPRSELGSSCVIVLSSGIDLNLSPKGRRVDRRQRHLQAGGHVSPRREVFLVEDTGTGPSGPSRADKSAISKLKRESSPHAHKFGAFSPYITRYSPTDPAVPSTRGRRRRRHQELAAPFRRPQPQLGDAKLPAHHVTRAPLAEHIAPRPPYKSSPICSINTGKNSDRFGSTLCHLGAMVSVRFYSLRHDSFDAVCWARFD</sequence>
<feature type="compositionally biased region" description="Basic and acidic residues" evidence="1">
    <location>
        <begin position="320"/>
        <end position="334"/>
    </location>
</feature>
<evidence type="ECO:0000256" key="1">
    <source>
        <dbReference type="SAM" id="MobiDB-lite"/>
    </source>
</evidence>
<feature type="region of interest" description="Disordered" evidence="1">
    <location>
        <begin position="309"/>
        <end position="334"/>
    </location>
</feature>
<feature type="region of interest" description="Disordered" evidence="1">
    <location>
        <begin position="38"/>
        <end position="61"/>
    </location>
</feature>
<feature type="region of interest" description="Disordered" evidence="1">
    <location>
        <begin position="90"/>
        <end position="116"/>
    </location>
</feature>
<organism evidence="2 3">
    <name type="scientific">Tenebrio molitor</name>
    <name type="common">Yellow mealworm beetle</name>
    <dbReference type="NCBI Taxonomy" id="7067"/>
    <lineage>
        <taxon>Eukaryota</taxon>
        <taxon>Metazoa</taxon>
        <taxon>Ecdysozoa</taxon>
        <taxon>Arthropoda</taxon>
        <taxon>Hexapoda</taxon>
        <taxon>Insecta</taxon>
        <taxon>Pterygota</taxon>
        <taxon>Neoptera</taxon>
        <taxon>Endopterygota</taxon>
        <taxon>Coleoptera</taxon>
        <taxon>Polyphaga</taxon>
        <taxon>Cucujiformia</taxon>
        <taxon>Tenebrionidae</taxon>
        <taxon>Tenebrio</taxon>
    </lineage>
</organism>
<keyword evidence="3" id="KW-1185">Reference proteome</keyword>
<protein>
    <submittedName>
        <fullName evidence="2">Uncharacterized protein</fullName>
    </submittedName>
</protein>
<evidence type="ECO:0000313" key="3">
    <source>
        <dbReference type="Proteomes" id="UP000719412"/>
    </source>
</evidence>
<gene>
    <name evidence="2" type="ORF">GEV33_007744</name>
</gene>
<proteinExistence type="predicted"/>
<accession>A0A8J6LIJ3</accession>
<dbReference type="Proteomes" id="UP000719412">
    <property type="component" value="Unassembled WGS sequence"/>
</dbReference>